<evidence type="ECO:0000313" key="1">
    <source>
        <dbReference type="EMBL" id="OIQ08106.1"/>
    </source>
</evidence>
<dbReference type="RefSeq" id="WP_071521350.1">
    <property type="nucleotide sequence ID" value="NZ_MIHH01000016.1"/>
</dbReference>
<dbReference type="InterPro" id="IPR010985">
    <property type="entry name" value="Ribbon_hlx_hlx"/>
</dbReference>
<dbReference type="EMBL" id="MIHH01000016">
    <property type="protein sequence ID" value="OIQ08106.1"/>
    <property type="molecule type" value="Genomic_DNA"/>
</dbReference>
<name>A0A1J5JEZ0_NEOTH</name>
<dbReference type="SUPFAM" id="SSF47598">
    <property type="entry name" value="Ribbon-helix-helix"/>
    <property type="match status" value="1"/>
</dbReference>
<evidence type="ECO:0000313" key="2">
    <source>
        <dbReference type="Proteomes" id="UP000182743"/>
    </source>
</evidence>
<gene>
    <name evidence="1" type="ORF">MOOR_22820</name>
</gene>
<dbReference type="Proteomes" id="UP000182743">
    <property type="component" value="Unassembled WGS sequence"/>
</dbReference>
<reference evidence="1 2" key="1">
    <citation type="submission" date="2016-08" db="EMBL/GenBank/DDBJ databases">
        <title>Genome-based comparison of Moorella thermoacetic strains.</title>
        <authorList>
            <person name="Poehlein A."/>
            <person name="Bengelsdorf F.R."/>
            <person name="Esser C."/>
            <person name="Duerre P."/>
            <person name="Daniel R."/>
        </authorList>
    </citation>
    <scope>NUCLEOTIDE SEQUENCE [LARGE SCALE GENOMIC DNA]</scope>
    <source>
        <strain evidence="1 2">DSM 11768</strain>
    </source>
</reference>
<proteinExistence type="predicted"/>
<dbReference type="GO" id="GO:0006355">
    <property type="term" value="P:regulation of DNA-templated transcription"/>
    <property type="evidence" value="ECO:0007669"/>
    <property type="project" value="InterPro"/>
</dbReference>
<sequence length="80" mass="9344">MEYQNITLSLPKQVLQKVKHIAIERQTSVSGLLARTLEELVRQEDSYAKARERHTALLRNGTYLGTQGRITWRRADIHER</sequence>
<evidence type="ECO:0008006" key="3">
    <source>
        <dbReference type="Google" id="ProtNLM"/>
    </source>
</evidence>
<comment type="caution">
    <text evidence="1">The sequence shown here is derived from an EMBL/GenBank/DDBJ whole genome shotgun (WGS) entry which is preliminary data.</text>
</comment>
<organism evidence="1 2">
    <name type="scientific">Neomoorella thermoacetica</name>
    <name type="common">Clostridium thermoaceticum</name>
    <dbReference type="NCBI Taxonomy" id="1525"/>
    <lineage>
        <taxon>Bacteria</taxon>
        <taxon>Bacillati</taxon>
        <taxon>Bacillota</taxon>
        <taxon>Clostridia</taxon>
        <taxon>Neomoorellales</taxon>
        <taxon>Neomoorellaceae</taxon>
        <taxon>Neomoorella</taxon>
    </lineage>
</organism>
<protein>
    <recommendedName>
        <fullName evidence="3">CopG family transcriptional regulator</fullName>
    </recommendedName>
</protein>
<dbReference type="AlphaFoldDB" id="A0A1J5JEZ0"/>
<accession>A0A1J5JEZ0</accession>